<reference evidence="3" key="1">
    <citation type="journal article" date="2021" name="Microbiol. Resour. Announc.">
        <title>LGAAP: Leishmaniinae Genome Assembly and Annotation Pipeline.</title>
        <authorList>
            <person name="Almutairi H."/>
            <person name="Urbaniak M.D."/>
            <person name="Bates M.D."/>
            <person name="Jariyapan N."/>
            <person name="Kwakye-Nuako G."/>
            <person name="Thomaz-Soccol V."/>
            <person name="Al-Salem W.S."/>
            <person name="Dillon R.J."/>
            <person name="Bates P.A."/>
            <person name="Gatherer D."/>
        </authorList>
    </citation>
    <scope>NUCLEOTIDE SEQUENCE [LARGE SCALE GENOMIC DNA]</scope>
</reference>
<protein>
    <submittedName>
        <fullName evidence="2">Uncharacterized protein</fullName>
    </submittedName>
</protein>
<dbReference type="AlphaFoldDB" id="A0A836H6M3"/>
<dbReference type="KEGG" id="lmat:92511577"/>
<evidence type="ECO:0000256" key="1">
    <source>
        <dbReference type="SAM" id="MobiDB-lite"/>
    </source>
</evidence>
<organism evidence="2 3">
    <name type="scientific">Leishmania martiniquensis</name>
    <dbReference type="NCBI Taxonomy" id="1580590"/>
    <lineage>
        <taxon>Eukaryota</taxon>
        <taxon>Discoba</taxon>
        <taxon>Euglenozoa</taxon>
        <taxon>Kinetoplastea</taxon>
        <taxon>Metakinetoplastina</taxon>
        <taxon>Trypanosomatida</taxon>
        <taxon>Trypanosomatidae</taxon>
        <taxon>Leishmaniinae</taxon>
        <taxon>Leishmania</taxon>
    </lineage>
</organism>
<sequence length="188" mass="20947">MQQQNWQRQEQQHLQLSLASLGALAHYWPSRAPLAFAAAQPRCRIAAEARLIGALDHDDAESEYQAVWTDWARQMPFGDWWVSDLAEQVMPWEQPLGSEAHSMSFEGDITDDSIRHSNPASSKPTAAANATHTEREHRRVARPRPPCHSGASPLAAHAAALPRAHLFRVQATPQLDHRCGHHHRGCAA</sequence>
<reference evidence="3" key="2">
    <citation type="journal article" date="2021" name="Sci. Data">
        <title>Chromosome-scale genome sequencing, assembly and annotation of six genomes from subfamily Leishmaniinae.</title>
        <authorList>
            <person name="Almutairi H."/>
            <person name="Urbaniak M.D."/>
            <person name="Bates M.D."/>
            <person name="Jariyapan N."/>
            <person name="Kwakye-Nuako G."/>
            <person name="Thomaz Soccol V."/>
            <person name="Al-Salem W.S."/>
            <person name="Dillon R.J."/>
            <person name="Bates P.A."/>
            <person name="Gatherer D."/>
        </authorList>
    </citation>
    <scope>NUCLEOTIDE SEQUENCE [LARGE SCALE GENOMIC DNA]</scope>
</reference>
<feature type="compositionally biased region" description="Polar residues" evidence="1">
    <location>
        <begin position="116"/>
        <end position="131"/>
    </location>
</feature>
<keyword evidence="3" id="KW-1185">Reference proteome</keyword>
<dbReference type="GeneID" id="92511577"/>
<proteinExistence type="predicted"/>
<name>A0A836H6M3_9TRYP</name>
<gene>
    <name evidence="2" type="ORF">LSCM1_01454</name>
</gene>
<feature type="region of interest" description="Disordered" evidence="1">
    <location>
        <begin position="109"/>
        <end position="155"/>
    </location>
</feature>
<dbReference type="Proteomes" id="UP000673552">
    <property type="component" value="Unassembled WGS sequence"/>
</dbReference>
<dbReference type="RefSeq" id="XP_067176344.1">
    <property type="nucleotide sequence ID" value="XM_067319065.1"/>
</dbReference>
<evidence type="ECO:0000313" key="2">
    <source>
        <dbReference type="EMBL" id="KAG5471370.1"/>
    </source>
</evidence>
<accession>A0A836H6M3</accession>
<comment type="caution">
    <text evidence="2">The sequence shown here is derived from an EMBL/GenBank/DDBJ whole genome shotgun (WGS) entry which is preliminary data.</text>
</comment>
<evidence type="ECO:0000313" key="3">
    <source>
        <dbReference type="Proteomes" id="UP000673552"/>
    </source>
</evidence>
<dbReference type="EMBL" id="JAFEUZ010000031">
    <property type="protein sequence ID" value="KAG5471370.1"/>
    <property type="molecule type" value="Genomic_DNA"/>
</dbReference>